<proteinExistence type="predicted"/>
<dbReference type="KEGG" id="aalt:CC77DRAFT_556794"/>
<dbReference type="EMBL" id="KV441498">
    <property type="protein sequence ID" value="OAG14770.1"/>
    <property type="molecule type" value="Genomic_DNA"/>
</dbReference>
<sequence length="173" mass="19247">MRGSYARAAMQSDTNTCYHGRRIEPMTEDDIADALRNSSGHSAGVVGDASCEHSCVYEDGSPGAPTAFGISINCRKHTFFESRIHMPTRRRHVISASRYVRLATGFAETRLSVNLNIVCDVTNPDTAHLAHKVTYTSRTCCIISCKESISTISEKVYRYILCTLKVLRTEQNH</sequence>
<accession>A0A177D6G7</accession>
<keyword evidence="2" id="KW-1185">Reference proteome</keyword>
<dbReference type="AlphaFoldDB" id="A0A177D6G7"/>
<dbReference type="VEuPathDB" id="FungiDB:CC77DRAFT_556794"/>
<dbReference type="RefSeq" id="XP_018380191.1">
    <property type="nucleotide sequence ID" value="XM_018532170.1"/>
</dbReference>
<dbReference type="Proteomes" id="UP000077248">
    <property type="component" value="Unassembled WGS sequence"/>
</dbReference>
<organism evidence="1 2">
    <name type="scientific">Alternaria alternata</name>
    <name type="common">Alternaria rot fungus</name>
    <name type="synonym">Torula alternata</name>
    <dbReference type="NCBI Taxonomy" id="5599"/>
    <lineage>
        <taxon>Eukaryota</taxon>
        <taxon>Fungi</taxon>
        <taxon>Dikarya</taxon>
        <taxon>Ascomycota</taxon>
        <taxon>Pezizomycotina</taxon>
        <taxon>Dothideomycetes</taxon>
        <taxon>Pleosporomycetidae</taxon>
        <taxon>Pleosporales</taxon>
        <taxon>Pleosporineae</taxon>
        <taxon>Pleosporaceae</taxon>
        <taxon>Alternaria</taxon>
        <taxon>Alternaria sect. Alternaria</taxon>
        <taxon>Alternaria alternata complex</taxon>
    </lineage>
</organism>
<gene>
    <name evidence="1" type="ORF">CC77DRAFT_556794</name>
</gene>
<protein>
    <submittedName>
        <fullName evidence="1">Uncharacterized protein</fullName>
    </submittedName>
</protein>
<reference evidence="1 2" key="1">
    <citation type="submission" date="2016-05" db="EMBL/GenBank/DDBJ databases">
        <title>Comparative analysis of secretome profiles of manganese(II)-oxidizing ascomycete fungi.</title>
        <authorList>
            <consortium name="DOE Joint Genome Institute"/>
            <person name="Zeiner C.A."/>
            <person name="Purvine S.O."/>
            <person name="Zink E.M."/>
            <person name="Wu S."/>
            <person name="Pasa-Tolic L."/>
            <person name="Chaput D.L."/>
            <person name="Haridas S."/>
            <person name="Grigoriev I.V."/>
            <person name="Santelli C.M."/>
            <person name="Hansel C.M."/>
        </authorList>
    </citation>
    <scope>NUCLEOTIDE SEQUENCE [LARGE SCALE GENOMIC DNA]</scope>
    <source>
        <strain evidence="1 2">SRC1lrK2f</strain>
    </source>
</reference>
<dbReference type="GeneID" id="29117764"/>
<evidence type="ECO:0000313" key="2">
    <source>
        <dbReference type="Proteomes" id="UP000077248"/>
    </source>
</evidence>
<evidence type="ECO:0000313" key="1">
    <source>
        <dbReference type="EMBL" id="OAG14770.1"/>
    </source>
</evidence>
<name>A0A177D6G7_ALTAL</name>